<keyword evidence="14" id="KW-0732">Signal</keyword>
<keyword evidence="5" id="KW-0186">Copper</keyword>
<evidence type="ECO:0000256" key="8">
    <source>
        <dbReference type="ARBA" id="ARBA00023277"/>
    </source>
</evidence>
<dbReference type="Gene3D" id="2.70.50.70">
    <property type="match status" value="1"/>
</dbReference>
<comment type="caution">
    <text evidence="16">The sequence shown here is derived from an EMBL/GenBank/DDBJ whole genome shotgun (WGS) entry which is preliminary data.</text>
</comment>
<evidence type="ECO:0000256" key="14">
    <source>
        <dbReference type="SAM" id="SignalP"/>
    </source>
</evidence>
<evidence type="ECO:0000256" key="13">
    <source>
        <dbReference type="SAM" id="MobiDB-lite"/>
    </source>
</evidence>
<keyword evidence="16" id="KW-0378">Hydrolase</keyword>
<dbReference type="CDD" id="cd21175">
    <property type="entry name" value="LPMO_AA9"/>
    <property type="match status" value="1"/>
</dbReference>
<dbReference type="AlphaFoldDB" id="A0A9P5NF79"/>
<keyword evidence="9" id="KW-0624">Polysaccharide degradation</keyword>
<keyword evidence="8" id="KW-0119">Carbohydrate metabolism</keyword>
<dbReference type="Proteomes" id="UP000724874">
    <property type="component" value="Unassembled WGS sequence"/>
</dbReference>
<evidence type="ECO:0000256" key="4">
    <source>
        <dbReference type="ARBA" id="ARBA00023002"/>
    </source>
</evidence>
<keyword evidence="6" id="KW-0503">Monooxygenase</keyword>
<evidence type="ECO:0000256" key="7">
    <source>
        <dbReference type="ARBA" id="ARBA00023157"/>
    </source>
</evidence>
<keyword evidence="7" id="KW-1015">Disulfide bond</keyword>
<keyword evidence="17" id="KW-1185">Reference proteome</keyword>
<evidence type="ECO:0000256" key="5">
    <source>
        <dbReference type="ARBA" id="ARBA00023008"/>
    </source>
</evidence>
<comment type="cofactor">
    <cofactor evidence="1">
        <name>Cu(2+)</name>
        <dbReference type="ChEBI" id="CHEBI:29036"/>
    </cofactor>
</comment>
<evidence type="ECO:0000256" key="11">
    <source>
        <dbReference type="ARBA" id="ARBA00045077"/>
    </source>
</evidence>
<dbReference type="InterPro" id="IPR005103">
    <property type="entry name" value="AA9_LPMO"/>
</dbReference>
<dbReference type="EMBL" id="JADNYJ010000132">
    <property type="protein sequence ID" value="KAF8881400.1"/>
    <property type="molecule type" value="Genomic_DNA"/>
</dbReference>
<protein>
    <recommendedName>
        <fullName evidence="12">lytic cellulose monooxygenase (C4-dehydrogenating)</fullName>
        <ecNumber evidence="12">1.14.99.56</ecNumber>
    </recommendedName>
</protein>
<organism evidence="16 17">
    <name type="scientific">Gymnopilus junonius</name>
    <name type="common">Spectacular rustgill mushroom</name>
    <name type="synonym">Gymnopilus spectabilis subsp. junonius</name>
    <dbReference type="NCBI Taxonomy" id="109634"/>
    <lineage>
        <taxon>Eukaryota</taxon>
        <taxon>Fungi</taxon>
        <taxon>Dikarya</taxon>
        <taxon>Basidiomycota</taxon>
        <taxon>Agaricomycotina</taxon>
        <taxon>Agaricomycetes</taxon>
        <taxon>Agaricomycetidae</taxon>
        <taxon>Agaricales</taxon>
        <taxon>Agaricineae</taxon>
        <taxon>Hymenogastraceae</taxon>
        <taxon>Gymnopilus</taxon>
    </lineage>
</organism>
<dbReference type="EC" id="1.14.99.56" evidence="12"/>
<accession>A0A9P5NF79</accession>
<evidence type="ECO:0000256" key="12">
    <source>
        <dbReference type="ARBA" id="ARBA00047174"/>
    </source>
</evidence>
<dbReference type="GO" id="GO:0046872">
    <property type="term" value="F:metal ion binding"/>
    <property type="evidence" value="ECO:0007669"/>
    <property type="project" value="UniProtKB-KW"/>
</dbReference>
<dbReference type="Pfam" id="PF03443">
    <property type="entry name" value="AA9"/>
    <property type="match status" value="1"/>
</dbReference>
<evidence type="ECO:0000259" key="15">
    <source>
        <dbReference type="Pfam" id="PF03443"/>
    </source>
</evidence>
<evidence type="ECO:0000256" key="9">
    <source>
        <dbReference type="ARBA" id="ARBA00023326"/>
    </source>
</evidence>
<gene>
    <name evidence="16" type="ORF">CPB84DRAFT_1791802</name>
</gene>
<comment type="catalytic activity">
    <reaction evidence="11">
        <text>[(1-&gt;4)-beta-D-glucosyl]n+m + reduced acceptor + O2 = 4-dehydro-beta-D-glucosyl-[(1-&gt;4)-beta-D-glucosyl]n-1 + [(1-&gt;4)-beta-D-glucosyl]m + acceptor + H2O.</text>
        <dbReference type="EC" id="1.14.99.56"/>
    </reaction>
</comment>
<dbReference type="OrthoDB" id="4849160at2759"/>
<feature type="region of interest" description="Disordered" evidence="13">
    <location>
        <begin position="250"/>
        <end position="329"/>
    </location>
</feature>
<evidence type="ECO:0000256" key="6">
    <source>
        <dbReference type="ARBA" id="ARBA00023033"/>
    </source>
</evidence>
<evidence type="ECO:0000313" key="16">
    <source>
        <dbReference type="EMBL" id="KAF8881400.1"/>
    </source>
</evidence>
<evidence type="ECO:0000256" key="1">
    <source>
        <dbReference type="ARBA" id="ARBA00001973"/>
    </source>
</evidence>
<reference evidence="16" key="1">
    <citation type="submission" date="2020-11" db="EMBL/GenBank/DDBJ databases">
        <authorList>
            <consortium name="DOE Joint Genome Institute"/>
            <person name="Ahrendt S."/>
            <person name="Riley R."/>
            <person name="Andreopoulos W."/>
            <person name="LaButti K."/>
            <person name="Pangilinan J."/>
            <person name="Ruiz-duenas F.J."/>
            <person name="Barrasa J.M."/>
            <person name="Sanchez-Garcia M."/>
            <person name="Camarero S."/>
            <person name="Miyauchi S."/>
            <person name="Serrano A."/>
            <person name="Linde D."/>
            <person name="Babiker R."/>
            <person name="Drula E."/>
            <person name="Ayuso-Fernandez I."/>
            <person name="Pacheco R."/>
            <person name="Padilla G."/>
            <person name="Ferreira P."/>
            <person name="Barriuso J."/>
            <person name="Kellner H."/>
            <person name="Castanera R."/>
            <person name="Alfaro M."/>
            <person name="Ramirez L."/>
            <person name="Pisabarro A.G."/>
            <person name="Kuo A."/>
            <person name="Tritt A."/>
            <person name="Lipzen A."/>
            <person name="He G."/>
            <person name="Yan M."/>
            <person name="Ng V."/>
            <person name="Cullen D."/>
            <person name="Martin F."/>
            <person name="Rosso M.-N."/>
            <person name="Henrissat B."/>
            <person name="Hibbett D."/>
            <person name="Martinez A.T."/>
            <person name="Grigoriev I.V."/>
        </authorList>
    </citation>
    <scope>NUCLEOTIDE SEQUENCE</scope>
    <source>
        <strain evidence="16">AH 44721</strain>
    </source>
</reference>
<dbReference type="PANTHER" id="PTHR33353:SF6">
    <property type="entry name" value="ENDOGLUCANASE IV"/>
    <property type="match status" value="1"/>
</dbReference>
<evidence type="ECO:0000256" key="3">
    <source>
        <dbReference type="ARBA" id="ARBA00023001"/>
    </source>
</evidence>
<dbReference type="GO" id="GO:0016787">
    <property type="term" value="F:hydrolase activity"/>
    <property type="evidence" value="ECO:0007669"/>
    <property type="project" value="UniProtKB-KW"/>
</dbReference>
<comment type="similarity">
    <text evidence="10">Belongs to the polysaccharide monooxygenase AA9 family.</text>
</comment>
<evidence type="ECO:0000313" key="17">
    <source>
        <dbReference type="Proteomes" id="UP000724874"/>
    </source>
</evidence>
<evidence type="ECO:0000256" key="2">
    <source>
        <dbReference type="ARBA" id="ARBA00022723"/>
    </source>
</evidence>
<keyword evidence="2" id="KW-0479">Metal-binding</keyword>
<proteinExistence type="inferred from homology"/>
<dbReference type="PANTHER" id="PTHR33353">
    <property type="entry name" value="PUTATIVE (AFU_ORTHOLOGUE AFUA_1G12560)-RELATED"/>
    <property type="match status" value="1"/>
</dbReference>
<dbReference type="GO" id="GO:0004497">
    <property type="term" value="F:monooxygenase activity"/>
    <property type="evidence" value="ECO:0007669"/>
    <property type="project" value="UniProtKB-KW"/>
</dbReference>
<keyword evidence="3" id="KW-0136">Cellulose degradation</keyword>
<keyword evidence="4" id="KW-0560">Oxidoreductase</keyword>
<dbReference type="GO" id="GO:0030245">
    <property type="term" value="P:cellulose catabolic process"/>
    <property type="evidence" value="ECO:0007669"/>
    <property type="project" value="UniProtKB-KW"/>
</dbReference>
<feature type="compositionally biased region" description="Basic residues" evidence="13">
    <location>
        <begin position="311"/>
        <end position="320"/>
    </location>
</feature>
<sequence length="329" mass="34114">MTMKTSLILPLFAATYVSAHGFLYKLGVNTQTYTGNLPGATPAPSVIREISTQDPVKGASNPSLTCGMNSTAGSLVADVNPGDAITLDWRDADLSNWPHSTGPMLTYMANCGSTTCDKFDITQAKWFKIQQLGMKDANSWYLADIAAGQVANSSIPSNLAPGNYLMRHEIIALQIAVSIGGAEFYPACAQLRVGGSQTGAPQASDLVSLPGAYSDTDPGIYTPDVYNPGFTYTFPGPAIASFITSDSASMGGSQSSSSSSGGNSTAPQSAAPSASPNSGAGLPSPTNAPSSSKSCRAVKTTSSQSSIQARHVNRFMKKLRLSPSLSGHH</sequence>
<feature type="compositionally biased region" description="Low complexity" evidence="13">
    <location>
        <begin position="250"/>
        <end position="285"/>
    </location>
</feature>
<feature type="compositionally biased region" description="Polar residues" evidence="13">
    <location>
        <begin position="287"/>
        <end position="308"/>
    </location>
</feature>
<name>A0A9P5NF79_GYMJU</name>
<feature type="domain" description="Auxiliary Activity family 9 catalytic" evidence="15">
    <location>
        <begin position="20"/>
        <end position="227"/>
    </location>
</feature>
<dbReference type="InterPro" id="IPR049892">
    <property type="entry name" value="AA9"/>
</dbReference>
<feature type="signal peptide" evidence="14">
    <location>
        <begin position="1"/>
        <end position="19"/>
    </location>
</feature>
<evidence type="ECO:0000256" key="10">
    <source>
        <dbReference type="ARBA" id="ARBA00044502"/>
    </source>
</evidence>
<feature type="chain" id="PRO_5040339121" description="lytic cellulose monooxygenase (C4-dehydrogenating)" evidence="14">
    <location>
        <begin position="20"/>
        <end position="329"/>
    </location>
</feature>